<dbReference type="GO" id="GO:0003677">
    <property type="term" value="F:DNA binding"/>
    <property type="evidence" value="ECO:0007669"/>
    <property type="project" value="InterPro"/>
</dbReference>
<dbReference type="PROSITE" id="PS50943">
    <property type="entry name" value="HTH_CROC1"/>
    <property type="match status" value="1"/>
</dbReference>
<organism evidence="4 5">
    <name type="scientific">Parahalioglobus pacificus</name>
    <dbReference type="NCBI Taxonomy" id="930806"/>
    <lineage>
        <taxon>Bacteria</taxon>
        <taxon>Pseudomonadati</taxon>
        <taxon>Pseudomonadota</taxon>
        <taxon>Gammaproteobacteria</taxon>
        <taxon>Cellvibrionales</taxon>
        <taxon>Halieaceae</taxon>
        <taxon>Parahalioglobus</taxon>
    </lineage>
</organism>
<keyword evidence="2" id="KW-0812">Transmembrane</keyword>
<evidence type="ECO:0000259" key="3">
    <source>
        <dbReference type="PROSITE" id="PS50943"/>
    </source>
</evidence>
<dbReference type="Pfam" id="PF01381">
    <property type="entry name" value="HTH_3"/>
    <property type="match status" value="1"/>
</dbReference>
<reference evidence="4" key="2">
    <citation type="submission" date="2020-09" db="EMBL/GenBank/DDBJ databases">
        <authorList>
            <person name="Sun Q."/>
            <person name="Kim S."/>
        </authorList>
    </citation>
    <scope>NUCLEOTIDE SEQUENCE</scope>
    <source>
        <strain evidence="4">KCTC 23430</strain>
    </source>
</reference>
<dbReference type="Gene3D" id="1.10.260.40">
    <property type="entry name" value="lambda repressor-like DNA-binding domains"/>
    <property type="match status" value="1"/>
</dbReference>
<keyword evidence="5" id="KW-1185">Reference proteome</keyword>
<feature type="domain" description="HTH cro/C1-type" evidence="3">
    <location>
        <begin position="3"/>
        <end position="56"/>
    </location>
</feature>
<gene>
    <name evidence="4" type="ORF">GCM10007053_05080</name>
</gene>
<keyword evidence="2" id="KW-0472">Membrane</keyword>
<sequence>MIVRKLRLQQGWSQDQLATLSGLSVRTIQRLERGGSASLESAKALASVFEVDVSTFLPEDSDMTHIELEPKTPTPQAADHPAAPTPTLKDDEREAIRYAKRVKEFYEGLTAFVILALVFSIAALDGWFFGDTDIVLWVFLGVGAGLVVQGLIAFEVIRIGWTDWEKKLVEKRLGRKL</sequence>
<dbReference type="SMART" id="SM00530">
    <property type="entry name" value="HTH_XRE"/>
    <property type="match status" value="1"/>
</dbReference>
<name>A0A918XDL6_9GAMM</name>
<feature type="transmembrane region" description="Helical" evidence="2">
    <location>
        <begin position="105"/>
        <end position="128"/>
    </location>
</feature>
<dbReference type="AlphaFoldDB" id="A0A918XDL6"/>
<accession>A0A918XDL6</accession>
<evidence type="ECO:0000313" key="4">
    <source>
        <dbReference type="EMBL" id="GHD27160.1"/>
    </source>
</evidence>
<evidence type="ECO:0000256" key="1">
    <source>
        <dbReference type="SAM" id="MobiDB-lite"/>
    </source>
</evidence>
<dbReference type="Proteomes" id="UP000644693">
    <property type="component" value="Unassembled WGS sequence"/>
</dbReference>
<dbReference type="InterPro" id="IPR001387">
    <property type="entry name" value="Cro/C1-type_HTH"/>
</dbReference>
<proteinExistence type="predicted"/>
<keyword evidence="2" id="KW-1133">Transmembrane helix</keyword>
<evidence type="ECO:0000313" key="5">
    <source>
        <dbReference type="Proteomes" id="UP000644693"/>
    </source>
</evidence>
<dbReference type="RefSeq" id="WP_189474864.1">
    <property type="nucleotide sequence ID" value="NZ_BMYM01000001.1"/>
</dbReference>
<reference evidence="4" key="1">
    <citation type="journal article" date="2014" name="Int. J. Syst. Evol. Microbiol.">
        <title>Complete genome sequence of Corynebacterium casei LMG S-19264T (=DSM 44701T), isolated from a smear-ripened cheese.</title>
        <authorList>
            <consortium name="US DOE Joint Genome Institute (JGI-PGF)"/>
            <person name="Walter F."/>
            <person name="Albersmeier A."/>
            <person name="Kalinowski J."/>
            <person name="Ruckert C."/>
        </authorList>
    </citation>
    <scope>NUCLEOTIDE SEQUENCE</scope>
    <source>
        <strain evidence="4">KCTC 23430</strain>
    </source>
</reference>
<dbReference type="InterPro" id="IPR025698">
    <property type="entry name" value="2TM_dom"/>
</dbReference>
<dbReference type="EMBL" id="BMYM01000001">
    <property type="protein sequence ID" value="GHD27160.1"/>
    <property type="molecule type" value="Genomic_DNA"/>
</dbReference>
<dbReference type="CDD" id="cd00093">
    <property type="entry name" value="HTH_XRE"/>
    <property type="match status" value="1"/>
</dbReference>
<dbReference type="SUPFAM" id="SSF47413">
    <property type="entry name" value="lambda repressor-like DNA-binding domains"/>
    <property type="match status" value="1"/>
</dbReference>
<feature type="region of interest" description="Disordered" evidence="1">
    <location>
        <begin position="67"/>
        <end position="89"/>
    </location>
</feature>
<comment type="caution">
    <text evidence="4">The sequence shown here is derived from an EMBL/GenBank/DDBJ whole genome shotgun (WGS) entry which is preliminary data.</text>
</comment>
<evidence type="ECO:0000256" key="2">
    <source>
        <dbReference type="SAM" id="Phobius"/>
    </source>
</evidence>
<dbReference type="InterPro" id="IPR010982">
    <property type="entry name" value="Lambda_DNA-bd_dom_sf"/>
</dbReference>
<dbReference type="Pfam" id="PF13239">
    <property type="entry name" value="2TM"/>
    <property type="match status" value="1"/>
</dbReference>
<feature type="transmembrane region" description="Helical" evidence="2">
    <location>
        <begin position="134"/>
        <end position="157"/>
    </location>
</feature>
<protein>
    <submittedName>
        <fullName evidence="4">XRE family transcriptional regulator</fullName>
    </submittedName>
</protein>